<accession>A0A1A8ZHB9</accession>
<dbReference type="AlphaFoldDB" id="A0A1A8ZHB9"/>
<evidence type="ECO:0000256" key="3">
    <source>
        <dbReference type="ARBA" id="ARBA00022676"/>
    </source>
</evidence>
<evidence type="ECO:0000256" key="5">
    <source>
        <dbReference type="ARBA" id="ARBA00023136"/>
    </source>
</evidence>
<keyword evidence="10" id="KW-0812">Transmembrane</keyword>
<evidence type="ECO:0000256" key="7">
    <source>
        <dbReference type="ARBA" id="ARBA00037904"/>
    </source>
</evidence>
<evidence type="ECO:0000313" key="12">
    <source>
        <dbReference type="EMBL" id="SBT43264.1"/>
    </source>
</evidence>
<dbReference type="GO" id="GO:0005886">
    <property type="term" value="C:plasma membrane"/>
    <property type="evidence" value="ECO:0007669"/>
    <property type="project" value="UniProtKB-SubCell"/>
</dbReference>
<dbReference type="CDD" id="cd00761">
    <property type="entry name" value="Glyco_tranf_GTA_type"/>
    <property type="match status" value="1"/>
</dbReference>
<comment type="subcellular location">
    <subcellularLocation>
        <location evidence="1">Cell membrane</location>
    </subcellularLocation>
</comment>
<dbReference type="PANTHER" id="PTHR43646:SF2">
    <property type="entry name" value="GLYCOSYLTRANSFERASE 2-LIKE DOMAIN-CONTAINING PROTEIN"/>
    <property type="match status" value="1"/>
</dbReference>
<keyword evidence="4 12" id="KW-0808">Transferase</keyword>
<proteinExistence type="inferred from homology"/>
<comment type="similarity">
    <text evidence="8">Belongs to the glycosyltransferase 2 family. CrtQ subfamily.</text>
</comment>
<feature type="domain" description="Glycosyltransferase 2-like" evidence="11">
    <location>
        <begin position="9"/>
        <end position="118"/>
    </location>
</feature>
<evidence type="ECO:0000256" key="10">
    <source>
        <dbReference type="SAM" id="Phobius"/>
    </source>
</evidence>
<dbReference type="Pfam" id="PF00535">
    <property type="entry name" value="Glycos_transf_2"/>
    <property type="match status" value="1"/>
</dbReference>
<dbReference type="InterPro" id="IPR029044">
    <property type="entry name" value="Nucleotide-diphossugar_trans"/>
</dbReference>
<keyword evidence="2" id="KW-1003">Cell membrane</keyword>
<feature type="transmembrane region" description="Helical" evidence="10">
    <location>
        <begin position="294"/>
        <end position="322"/>
    </location>
</feature>
<dbReference type="InterPro" id="IPR001173">
    <property type="entry name" value="Glyco_trans_2-like"/>
</dbReference>
<feature type="transmembrane region" description="Helical" evidence="10">
    <location>
        <begin position="266"/>
        <end position="287"/>
    </location>
</feature>
<dbReference type="EMBL" id="LT594323">
    <property type="protein sequence ID" value="SBT43264.1"/>
    <property type="molecule type" value="Genomic_DNA"/>
</dbReference>
<evidence type="ECO:0000256" key="8">
    <source>
        <dbReference type="ARBA" id="ARBA00038120"/>
    </source>
</evidence>
<keyword evidence="3" id="KW-0328">Glycosyltransferase</keyword>
<comment type="function">
    <text evidence="6">Catalyzes the glycosylation of 4,4'-diaponeurosporenoate, i.e. the esterification of glucose at the C1'' position with the carboxyl group of 4,4'-diaponeurosporenic acid, to form glycosyl-4,4'-diaponeurosporenoate. This is a step in the biosynthesis of staphyloxanthin, an orange pigment present in most staphylococci strains.</text>
</comment>
<dbReference type="PANTHER" id="PTHR43646">
    <property type="entry name" value="GLYCOSYLTRANSFERASE"/>
    <property type="match status" value="1"/>
</dbReference>
<comment type="pathway">
    <text evidence="7">Carotenoid biosynthesis; staphyloxanthin biosynthesis; staphyloxanthin from farnesyl diphosphate: step 4/5.</text>
</comment>
<dbReference type="SUPFAM" id="SSF53448">
    <property type="entry name" value="Nucleotide-diphospho-sugar transferases"/>
    <property type="match status" value="1"/>
</dbReference>
<evidence type="ECO:0000313" key="13">
    <source>
        <dbReference type="Proteomes" id="UP000199385"/>
    </source>
</evidence>
<evidence type="ECO:0000259" key="11">
    <source>
        <dbReference type="Pfam" id="PF00535"/>
    </source>
</evidence>
<sequence length="343" mass="36975">MTVHTPTVSVVVPNYNHADSLPLTLPALQAQTHPATEIIFVDDRSTDDSVAVARALGVPVLSTPRNGGPALARNVGAARARGEILLFVDSDVELPPDTVARAVRLLAADPAAGAICGTLDAVPLVRDSLVQECRCLQAHWWRISSLGDVSFLFTAICAMPARVFAEIGPFHEGLRQTEEVEYGERLAVRYPIRLTDAIHGRHRDDDRLWPMLRKVFHRSRLRMPLYAHRRRAAQGFETAARMWAAVTALLGTLALPLPLLTGPAGAVPSLAAVLAFLACDAGMYRFVARRRGAGLLVAFVGVQWLINLAIAGGAAAGAAQWLCSPAFRRLYEGGPRPADRVPA</sequence>
<dbReference type="PATRIC" id="fig|261654.4.peg.2309"/>
<organism evidence="12 13">
    <name type="scientific">Micromonospora auratinigra</name>
    <dbReference type="NCBI Taxonomy" id="261654"/>
    <lineage>
        <taxon>Bacteria</taxon>
        <taxon>Bacillati</taxon>
        <taxon>Actinomycetota</taxon>
        <taxon>Actinomycetes</taxon>
        <taxon>Micromonosporales</taxon>
        <taxon>Micromonosporaceae</taxon>
        <taxon>Micromonospora</taxon>
    </lineage>
</organism>
<protein>
    <recommendedName>
        <fullName evidence="9">4,4'-diaponeurosporenoate glycosyltransferase</fullName>
    </recommendedName>
</protein>
<dbReference type="Gene3D" id="3.90.550.10">
    <property type="entry name" value="Spore Coat Polysaccharide Biosynthesis Protein SpsA, Chain A"/>
    <property type="match status" value="1"/>
</dbReference>
<evidence type="ECO:0000256" key="9">
    <source>
        <dbReference type="ARBA" id="ARBA00040345"/>
    </source>
</evidence>
<dbReference type="STRING" id="261654.GA0070611_2263"/>
<dbReference type="Proteomes" id="UP000199385">
    <property type="component" value="Chromosome I"/>
</dbReference>
<name>A0A1A8ZHB9_9ACTN</name>
<dbReference type="GO" id="GO:0016757">
    <property type="term" value="F:glycosyltransferase activity"/>
    <property type="evidence" value="ECO:0007669"/>
    <property type="project" value="UniProtKB-KW"/>
</dbReference>
<keyword evidence="5 10" id="KW-0472">Membrane</keyword>
<keyword evidence="10" id="KW-1133">Transmembrane helix</keyword>
<dbReference type="OrthoDB" id="3655479at2"/>
<evidence type="ECO:0000256" key="4">
    <source>
        <dbReference type="ARBA" id="ARBA00022679"/>
    </source>
</evidence>
<evidence type="ECO:0000256" key="6">
    <source>
        <dbReference type="ARBA" id="ARBA00037281"/>
    </source>
</evidence>
<feature type="transmembrane region" description="Helical" evidence="10">
    <location>
        <begin position="239"/>
        <end position="260"/>
    </location>
</feature>
<evidence type="ECO:0000256" key="1">
    <source>
        <dbReference type="ARBA" id="ARBA00004236"/>
    </source>
</evidence>
<dbReference type="RefSeq" id="WP_091662160.1">
    <property type="nucleotide sequence ID" value="NZ_LT594323.1"/>
</dbReference>
<gene>
    <name evidence="12" type="ORF">GA0070611_2263</name>
</gene>
<evidence type="ECO:0000256" key="2">
    <source>
        <dbReference type="ARBA" id="ARBA00022475"/>
    </source>
</evidence>
<reference evidence="13" key="1">
    <citation type="submission" date="2016-06" db="EMBL/GenBank/DDBJ databases">
        <authorList>
            <person name="Varghese N."/>
            <person name="Submissions Spin"/>
        </authorList>
    </citation>
    <scope>NUCLEOTIDE SEQUENCE [LARGE SCALE GENOMIC DNA]</scope>
    <source>
        <strain evidence="13">DSM 44815</strain>
    </source>
</reference>
<keyword evidence="13" id="KW-1185">Reference proteome</keyword>